<evidence type="ECO:0000313" key="2">
    <source>
        <dbReference type="Proteomes" id="UP000326695"/>
    </source>
</evidence>
<dbReference type="RefSeq" id="WP_151086279.1">
    <property type="nucleotide sequence ID" value="NZ_CP038018.1"/>
</dbReference>
<dbReference type="Proteomes" id="UP000326695">
    <property type="component" value="Chromosome"/>
</dbReference>
<reference evidence="2" key="1">
    <citation type="journal article" date="2019" name="J. Anim. Genet.">
        <title>Description and whole genome sequencing of Eikenella exigua sp. nov., isolated from brain abscess and blood.</title>
        <authorList>
            <person name="Stormo K.A."/>
            <person name="Nygaard R.M."/>
            <person name="Bruvold T.S."/>
            <person name="Dimmen G."/>
            <person name="Lindemann P.C."/>
            <person name="Jordal S."/>
            <person name="Kommedal O."/>
        </authorList>
    </citation>
    <scope>NUCLEOTIDE SEQUENCE [LARGE SCALE GENOMIC DNA]</scope>
    <source>
        <strain evidence="2">PXX</strain>
    </source>
</reference>
<protein>
    <submittedName>
        <fullName evidence="1">Uncharacterized protein</fullName>
    </submittedName>
</protein>
<gene>
    <name evidence="1" type="ORF">EZJ17_05795</name>
</gene>
<accession>A0AAX1F7Y7</accession>
<keyword evidence="2" id="KW-1185">Reference proteome</keyword>
<dbReference type="AlphaFoldDB" id="A0AAX1F7Y7"/>
<dbReference type="EMBL" id="CP038018">
    <property type="protein sequence ID" value="QED92181.1"/>
    <property type="molecule type" value="Genomic_DNA"/>
</dbReference>
<name>A0AAX1F7Y7_9NEIS</name>
<proteinExistence type="predicted"/>
<sequence>MNQFIRFQQITSDDDLLEWEIIASNNQSTFCTKIYTGKKNCISILNDLRTLSKQLNGIYDLRLGGLGEEYAGGAFAARLHLSEIYHSRLFIKIYLETEYFRFKSRMVSSMATMYFVTEPGLFNTFITQFSGMLNEFRNDAILPCIEF</sequence>
<evidence type="ECO:0000313" key="1">
    <source>
        <dbReference type="EMBL" id="QED92181.1"/>
    </source>
</evidence>
<organism evidence="1 2">
    <name type="scientific">Eikenella exigua</name>
    <dbReference type="NCBI Taxonomy" id="2528037"/>
    <lineage>
        <taxon>Bacteria</taxon>
        <taxon>Pseudomonadati</taxon>
        <taxon>Pseudomonadota</taxon>
        <taxon>Betaproteobacteria</taxon>
        <taxon>Neisseriales</taxon>
        <taxon>Neisseriaceae</taxon>
        <taxon>Eikenella</taxon>
    </lineage>
</organism>
<dbReference type="KEGG" id="eex:EZJ17_05795"/>